<proteinExistence type="predicted"/>
<reference evidence="2 3" key="1">
    <citation type="submission" date="2020-10" db="EMBL/GenBank/DDBJ databases">
        <title>Complete genome sequence of Paludibaculum fermentans P105T, a facultatively anaerobic acidobacterium capable of dissimilatory Fe(III) reduction.</title>
        <authorList>
            <person name="Dedysh S.N."/>
            <person name="Beletsky A.V."/>
            <person name="Kulichevskaya I.S."/>
            <person name="Mardanov A.V."/>
            <person name="Ravin N.V."/>
        </authorList>
    </citation>
    <scope>NUCLEOTIDE SEQUENCE [LARGE SCALE GENOMIC DNA]</scope>
    <source>
        <strain evidence="2 3">P105</strain>
    </source>
</reference>
<dbReference type="Gene3D" id="1.20.120.450">
    <property type="entry name" value="dinb family like domain"/>
    <property type="match status" value="1"/>
</dbReference>
<dbReference type="SUPFAM" id="SSF109854">
    <property type="entry name" value="DinB/YfiT-like putative metalloenzymes"/>
    <property type="match status" value="1"/>
</dbReference>
<keyword evidence="3" id="KW-1185">Reference proteome</keyword>
<evidence type="ECO:0000313" key="2">
    <source>
        <dbReference type="EMBL" id="QOY90447.1"/>
    </source>
</evidence>
<evidence type="ECO:0000313" key="3">
    <source>
        <dbReference type="Proteomes" id="UP000593892"/>
    </source>
</evidence>
<dbReference type="KEGG" id="pfer:IRI77_10970"/>
<dbReference type="RefSeq" id="WP_194452111.1">
    <property type="nucleotide sequence ID" value="NZ_CP063849.1"/>
</dbReference>
<dbReference type="InterPro" id="IPR034660">
    <property type="entry name" value="DinB/YfiT-like"/>
</dbReference>
<accession>A0A7S7NV92</accession>
<organism evidence="2 3">
    <name type="scientific">Paludibaculum fermentans</name>
    <dbReference type="NCBI Taxonomy" id="1473598"/>
    <lineage>
        <taxon>Bacteria</taxon>
        <taxon>Pseudomonadati</taxon>
        <taxon>Acidobacteriota</taxon>
        <taxon>Terriglobia</taxon>
        <taxon>Bryobacterales</taxon>
        <taxon>Bryobacteraceae</taxon>
        <taxon>Paludibaculum</taxon>
    </lineage>
</organism>
<evidence type="ECO:0000259" key="1">
    <source>
        <dbReference type="Pfam" id="PF12867"/>
    </source>
</evidence>
<sequence length="178" mass="20302">MNEIWTIRPGADEYAPYFGRYIDLVPDGDLLQTLREQFVPTIQLLAPLREEQANYRYAEGKWSVKEVLGHMIDTERIFAYRVLRIARNDATPLPGFEQDDYVKYGPHARQPWSDLIEELQVVRSATLCLLRGLDGEALARRGTSSNSPASARALAWVIAGHERAHMTVFHERYSAVLS</sequence>
<dbReference type="InterPro" id="IPR024775">
    <property type="entry name" value="DinB-like"/>
</dbReference>
<gene>
    <name evidence="2" type="ORF">IRI77_10970</name>
</gene>
<feature type="domain" description="DinB-like" evidence="1">
    <location>
        <begin position="41"/>
        <end position="166"/>
    </location>
</feature>
<name>A0A7S7NV92_PALFE</name>
<protein>
    <submittedName>
        <fullName evidence="2">DinB family protein</fullName>
    </submittedName>
</protein>
<dbReference type="AlphaFoldDB" id="A0A7S7NV92"/>
<dbReference type="EMBL" id="CP063849">
    <property type="protein sequence ID" value="QOY90447.1"/>
    <property type="molecule type" value="Genomic_DNA"/>
</dbReference>
<dbReference type="Proteomes" id="UP000593892">
    <property type="component" value="Chromosome"/>
</dbReference>
<dbReference type="Pfam" id="PF12867">
    <property type="entry name" value="DinB_2"/>
    <property type="match status" value="1"/>
</dbReference>